<protein>
    <submittedName>
        <fullName evidence="1">Uncharacterized protein</fullName>
    </submittedName>
</protein>
<reference evidence="1" key="1">
    <citation type="journal article" date="2021" name="New Phytol.">
        <title>Evolutionary innovations through gain and loss of genes in the ectomycorrhizal Boletales.</title>
        <authorList>
            <person name="Wu G."/>
            <person name="Miyauchi S."/>
            <person name="Morin E."/>
            <person name="Kuo A."/>
            <person name="Drula E."/>
            <person name="Varga T."/>
            <person name="Kohler A."/>
            <person name="Feng B."/>
            <person name="Cao Y."/>
            <person name="Lipzen A."/>
            <person name="Daum C."/>
            <person name="Hundley H."/>
            <person name="Pangilinan J."/>
            <person name="Johnson J."/>
            <person name="Barry K."/>
            <person name="LaButti K."/>
            <person name="Ng V."/>
            <person name="Ahrendt S."/>
            <person name="Min B."/>
            <person name="Choi I.G."/>
            <person name="Park H."/>
            <person name="Plett J.M."/>
            <person name="Magnuson J."/>
            <person name="Spatafora J.W."/>
            <person name="Nagy L.G."/>
            <person name="Henrissat B."/>
            <person name="Grigoriev I.V."/>
            <person name="Yang Z.L."/>
            <person name="Xu J."/>
            <person name="Martin F.M."/>
        </authorList>
    </citation>
    <scope>NUCLEOTIDE SEQUENCE</scope>
    <source>
        <strain evidence="1">KUC20120723A-06</strain>
    </source>
</reference>
<comment type="caution">
    <text evidence="1">The sequence shown here is derived from an EMBL/GenBank/DDBJ whole genome shotgun (WGS) entry which is preliminary data.</text>
</comment>
<dbReference type="Proteomes" id="UP000790709">
    <property type="component" value="Unassembled WGS sequence"/>
</dbReference>
<name>A0ACB8B5P2_9AGAM</name>
<dbReference type="EMBL" id="MU266571">
    <property type="protein sequence ID" value="KAH7920569.1"/>
    <property type="molecule type" value="Genomic_DNA"/>
</dbReference>
<evidence type="ECO:0000313" key="1">
    <source>
        <dbReference type="EMBL" id="KAH7920569.1"/>
    </source>
</evidence>
<gene>
    <name evidence="1" type="ORF">BV22DRAFT_1132961</name>
</gene>
<organism evidence="1 2">
    <name type="scientific">Leucogyrophana mollusca</name>
    <dbReference type="NCBI Taxonomy" id="85980"/>
    <lineage>
        <taxon>Eukaryota</taxon>
        <taxon>Fungi</taxon>
        <taxon>Dikarya</taxon>
        <taxon>Basidiomycota</taxon>
        <taxon>Agaricomycotina</taxon>
        <taxon>Agaricomycetes</taxon>
        <taxon>Agaricomycetidae</taxon>
        <taxon>Boletales</taxon>
        <taxon>Boletales incertae sedis</taxon>
        <taxon>Leucogyrophana</taxon>
    </lineage>
</organism>
<evidence type="ECO:0000313" key="2">
    <source>
        <dbReference type="Proteomes" id="UP000790709"/>
    </source>
</evidence>
<proteinExistence type="predicted"/>
<sequence length="308" mass="33569">MTTVPRLGDGKVANLLPDIRDHIFGYMNAGDTANYRSTSKTNSALPQEALRHRKTVTLATFVTDVTRFVELLRSSHSVVSGSLILRMLFPFNDAMWEPTDMDIYTPIENGGTFVSFLLAEKYRVAPPDLIHASYSLSNISAVTSLIKGSRKVDVISSSTASAVIPVFQFHSTAMMSYMSANILFAAYPASTTAHGSIVNGSAFQENQFTMALCQALVKYSKRGFSIIPNIRSWIAEDDVGSCVCSQQIECPQAVRNSFDAGCLRIAFDPNVNARTINNGVNKIMVTWCLGGDCCTGMRGELESFAIVA</sequence>
<keyword evidence="2" id="KW-1185">Reference proteome</keyword>
<accession>A0ACB8B5P2</accession>